<dbReference type="AlphaFoldDB" id="A0A1B6JCE9"/>
<organism evidence="1">
    <name type="scientific">Homalodisca liturata</name>
    <dbReference type="NCBI Taxonomy" id="320908"/>
    <lineage>
        <taxon>Eukaryota</taxon>
        <taxon>Metazoa</taxon>
        <taxon>Ecdysozoa</taxon>
        <taxon>Arthropoda</taxon>
        <taxon>Hexapoda</taxon>
        <taxon>Insecta</taxon>
        <taxon>Pterygota</taxon>
        <taxon>Neoptera</taxon>
        <taxon>Paraneoptera</taxon>
        <taxon>Hemiptera</taxon>
        <taxon>Auchenorrhyncha</taxon>
        <taxon>Membracoidea</taxon>
        <taxon>Cicadellidae</taxon>
        <taxon>Cicadellinae</taxon>
        <taxon>Proconiini</taxon>
        <taxon>Homalodisca</taxon>
    </lineage>
</organism>
<gene>
    <name evidence="1" type="ORF">g.44830</name>
</gene>
<evidence type="ECO:0000313" key="1">
    <source>
        <dbReference type="EMBL" id="JAS96818.1"/>
    </source>
</evidence>
<dbReference type="InterPro" id="IPR036397">
    <property type="entry name" value="RNaseH_sf"/>
</dbReference>
<reference evidence="1" key="1">
    <citation type="submission" date="2015-11" db="EMBL/GenBank/DDBJ databases">
        <title>De novo transcriptome assembly of four potential Pierce s Disease insect vectors from Arizona vineyards.</title>
        <authorList>
            <person name="Tassone E.E."/>
        </authorList>
    </citation>
    <scope>NUCLEOTIDE SEQUENCE</scope>
</reference>
<name>A0A1B6JCE9_9HEMI</name>
<sequence>MSKYKVKSMLIVFFDSQGIVHKEFISQGNPVNAAFYKEVPWLKNVSPGVSPTWSAIDSHSRLTLPSSAPLYWPRWEFRCYSTLSTAQMCPPPDLFLFPLIKMKLKGISTPSGQFKKALTDELKAIPEDV</sequence>
<dbReference type="EMBL" id="GECU01010888">
    <property type="protein sequence ID" value="JAS96818.1"/>
    <property type="molecule type" value="Transcribed_RNA"/>
</dbReference>
<protein>
    <submittedName>
        <fullName evidence="1">Uncharacterized protein</fullName>
    </submittedName>
</protein>
<dbReference type="Gene3D" id="3.30.420.10">
    <property type="entry name" value="Ribonuclease H-like superfamily/Ribonuclease H"/>
    <property type="match status" value="1"/>
</dbReference>
<proteinExistence type="predicted"/>
<dbReference type="GO" id="GO:0003676">
    <property type="term" value="F:nucleic acid binding"/>
    <property type="evidence" value="ECO:0007669"/>
    <property type="project" value="InterPro"/>
</dbReference>
<accession>A0A1B6JCE9</accession>